<gene>
    <name evidence="3" type="ORF">GCM10017667_27250</name>
</gene>
<dbReference type="AlphaFoldDB" id="A0A919BJ83"/>
<dbReference type="Pfam" id="PF19690">
    <property type="entry name" value="DUF6191"/>
    <property type="match status" value="1"/>
</dbReference>
<dbReference type="Proteomes" id="UP000632849">
    <property type="component" value="Unassembled WGS sequence"/>
</dbReference>
<feature type="transmembrane region" description="Helical" evidence="2">
    <location>
        <begin position="33"/>
        <end position="56"/>
    </location>
</feature>
<keyword evidence="4" id="KW-1185">Reference proteome</keyword>
<evidence type="ECO:0000256" key="2">
    <source>
        <dbReference type="SAM" id="Phobius"/>
    </source>
</evidence>
<evidence type="ECO:0000256" key="1">
    <source>
        <dbReference type="SAM" id="MobiDB-lite"/>
    </source>
</evidence>
<proteinExistence type="predicted"/>
<keyword evidence="2" id="KW-1133">Transmembrane helix</keyword>
<protein>
    <submittedName>
        <fullName evidence="3">Uncharacterized protein</fullName>
    </submittedName>
</protein>
<keyword evidence="2" id="KW-0472">Membrane</keyword>
<name>A0A919BJ83_STRFL</name>
<accession>A0A919BJ83</accession>
<comment type="caution">
    <text evidence="3">The sequence shown here is derived from an EMBL/GenBank/DDBJ whole genome shotgun (WGS) entry which is preliminary data.</text>
</comment>
<dbReference type="InterPro" id="IPR045684">
    <property type="entry name" value="DUF6191"/>
</dbReference>
<sequence>MSPVHVRPEVRAVPALRPFRPVGAACSPGGMGFAVFVTLPGLVILLTAIAFADQFLRMTGRGKRRGTVSSTGFEQLHATFSPGKQSELKERQSALLLRDDEEDGAPPRRTTVDLAGGRAVIRLRPDARA</sequence>
<keyword evidence="2" id="KW-0812">Transmembrane</keyword>
<reference evidence="3" key="2">
    <citation type="submission" date="2020-09" db="EMBL/GenBank/DDBJ databases">
        <authorList>
            <person name="Sun Q."/>
            <person name="Ohkuma M."/>
        </authorList>
    </citation>
    <scope>NUCLEOTIDE SEQUENCE</scope>
    <source>
        <strain evidence="3">JCM 4122</strain>
    </source>
</reference>
<dbReference type="EMBL" id="BNBE01000001">
    <property type="protein sequence ID" value="GHF95615.1"/>
    <property type="molecule type" value="Genomic_DNA"/>
</dbReference>
<feature type="region of interest" description="Disordered" evidence="1">
    <location>
        <begin position="79"/>
        <end position="111"/>
    </location>
</feature>
<reference evidence="3" key="1">
    <citation type="journal article" date="2014" name="Int. J. Syst. Evol. Microbiol.">
        <title>Complete genome sequence of Corynebacterium casei LMG S-19264T (=DSM 44701T), isolated from a smear-ripened cheese.</title>
        <authorList>
            <consortium name="US DOE Joint Genome Institute (JGI-PGF)"/>
            <person name="Walter F."/>
            <person name="Albersmeier A."/>
            <person name="Kalinowski J."/>
            <person name="Ruckert C."/>
        </authorList>
    </citation>
    <scope>NUCLEOTIDE SEQUENCE</scope>
    <source>
        <strain evidence="3">JCM 4122</strain>
    </source>
</reference>
<evidence type="ECO:0000313" key="3">
    <source>
        <dbReference type="EMBL" id="GHF95615.1"/>
    </source>
</evidence>
<evidence type="ECO:0000313" key="4">
    <source>
        <dbReference type="Proteomes" id="UP000632849"/>
    </source>
</evidence>
<organism evidence="3 4">
    <name type="scientific">Streptomyces filamentosus</name>
    <name type="common">Streptomyces roseosporus</name>
    <dbReference type="NCBI Taxonomy" id="67294"/>
    <lineage>
        <taxon>Bacteria</taxon>
        <taxon>Bacillati</taxon>
        <taxon>Actinomycetota</taxon>
        <taxon>Actinomycetes</taxon>
        <taxon>Kitasatosporales</taxon>
        <taxon>Streptomycetaceae</taxon>
        <taxon>Streptomyces</taxon>
    </lineage>
</organism>